<keyword evidence="1" id="KW-0812">Transmembrane</keyword>
<dbReference type="Proteomes" id="UP001150924">
    <property type="component" value="Unassembled WGS sequence"/>
</dbReference>
<feature type="transmembrane region" description="Helical" evidence="1">
    <location>
        <begin position="132"/>
        <end position="149"/>
    </location>
</feature>
<accession>A0A9X3IZX6</accession>
<name>A0A9X3IZX6_9BACT</name>
<dbReference type="RefSeq" id="WP_267772761.1">
    <property type="nucleotide sequence ID" value="NZ_JAPNKE010000002.1"/>
</dbReference>
<keyword evidence="1" id="KW-1133">Transmembrane helix</keyword>
<evidence type="ECO:0000256" key="1">
    <source>
        <dbReference type="SAM" id="Phobius"/>
    </source>
</evidence>
<organism evidence="2 3">
    <name type="scientific">Nannocystis pusilla</name>
    <dbReference type="NCBI Taxonomy" id="889268"/>
    <lineage>
        <taxon>Bacteria</taxon>
        <taxon>Pseudomonadati</taxon>
        <taxon>Myxococcota</taxon>
        <taxon>Polyangia</taxon>
        <taxon>Nannocystales</taxon>
        <taxon>Nannocystaceae</taxon>
        <taxon>Nannocystis</taxon>
    </lineage>
</organism>
<reference evidence="2" key="1">
    <citation type="submission" date="2022-11" db="EMBL/GenBank/DDBJ databases">
        <title>Minimal conservation of predation-associated metabolite biosynthetic gene clusters underscores biosynthetic potential of Myxococcota including descriptions for ten novel species: Archangium lansinium sp. nov., Myxococcus landrumus sp. nov., Nannocystis bai.</title>
        <authorList>
            <person name="Ahearne A."/>
            <person name="Stevens C."/>
            <person name="Phillips K."/>
        </authorList>
    </citation>
    <scope>NUCLEOTIDE SEQUENCE</scope>
    <source>
        <strain evidence="2">Na p29</strain>
    </source>
</reference>
<feature type="transmembrane region" description="Helical" evidence="1">
    <location>
        <begin position="92"/>
        <end position="112"/>
    </location>
</feature>
<comment type="caution">
    <text evidence="2">The sequence shown here is derived from an EMBL/GenBank/DDBJ whole genome shotgun (WGS) entry which is preliminary data.</text>
</comment>
<feature type="transmembrane region" description="Helical" evidence="1">
    <location>
        <begin position="21"/>
        <end position="41"/>
    </location>
</feature>
<proteinExistence type="predicted"/>
<evidence type="ECO:0000313" key="3">
    <source>
        <dbReference type="Proteomes" id="UP001150924"/>
    </source>
</evidence>
<feature type="transmembrane region" description="Helical" evidence="1">
    <location>
        <begin position="47"/>
        <end position="66"/>
    </location>
</feature>
<gene>
    <name evidence="2" type="ORF">OV079_31375</name>
</gene>
<dbReference type="EMBL" id="JAPNKE010000002">
    <property type="protein sequence ID" value="MCY1009986.1"/>
    <property type="molecule type" value="Genomic_DNA"/>
</dbReference>
<keyword evidence="1" id="KW-0472">Membrane</keyword>
<protein>
    <submittedName>
        <fullName evidence="2">Uncharacterized protein</fullName>
    </submittedName>
</protein>
<keyword evidence="3" id="KW-1185">Reference proteome</keyword>
<dbReference type="AlphaFoldDB" id="A0A9X3IZX6"/>
<evidence type="ECO:0000313" key="2">
    <source>
        <dbReference type="EMBL" id="MCY1009986.1"/>
    </source>
</evidence>
<sequence>MTYDERTRGFDGLHLGDTVRALMPFCVIAGLGRVFLFIENYRLDAPGWVYFVSVVLALGVSGARMVRLEALRPGDPQLLVTRTREVGPVGELVIAGFGAFLLWAGLFAVILTGSTQIWGGVPSDKSISMPEVVLATVMFALPGFFMVYWRPMFVVDLKAKTIRRYPFGRALGLARSFAGSELRIFSEGYWITNTRHRLGDMIRGKVGHSTFELELVHGNLGEAYVAERVAWWARAFDARVATEAECA</sequence>